<reference evidence="2" key="1">
    <citation type="journal article" date="2014" name="Int. J. Syst. Evol. Microbiol.">
        <title>Complete genome sequence of Corynebacterium casei LMG S-19264T (=DSM 44701T), isolated from a smear-ripened cheese.</title>
        <authorList>
            <consortium name="US DOE Joint Genome Institute (JGI-PGF)"/>
            <person name="Walter F."/>
            <person name="Albersmeier A."/>
            <person name="Kalinowski J."/>
            <person name="Ruckert C."/>
        </authorList>
    </citation>
    <scope>NUCLEOTIDE SEQUENCE</scope>
    <source>
        <strain evidence="2">CGMCC 4.7308</strain>
    </source>
</reference>
<protein>
    <recommendedName>
        <fullName evidence="4">Carotenoid biosynthesis protein</fullName>
    </recommendedName>
</protein>
<keyword evidence="1" id="KW-1133">Transmembrane helix</keyword>
<feature type="transmembrane region" description="Helical" evidence="1">
    <location>
        <begin position="236"/>
        <end position="254"/>
    </location>
</feature>
<feature type="transmembrane region" description="Helical" evidence="1">
    <location>
        <begin position="125"/>
        <end position="145"/>
    </location>
</feature>
<organism evidence="2 3">
    <name type="scientific">Nakamurella endophytica</name>
    <dbReference type="NCBI Taxonomy" id="1748367"/>
    <lineage>
        <taxon>Bacteria</taxon>
        <taxon>Bacillati</taxon>
        <taxon>Actinomycetota</taxon>
        <taxon>Actinomycetes</taxon>
        <taxon>Nakamurellales</taxon>
        <taxon>Nakamurellaceae</taxon>
        <taxon>Nakamurella</taxon>
    </lineage>
</organism>
<dbReference type="EMBL" id="BMNA01000002">
    <property type="protein sequence ID" value="GGL94165.1"/>
    <property type="molecule type" value="Genomic_DNA"/>
</dbReference>
<evidence type="ECO:0000313" key="3">
    <source>
        <dbReference type="Proteomes" id="UP000655208"/>
    </source>
</evidence>
<evidence type="ECO:0000256" key="1">
    <source>
        <dbReference type="SAM" id="Phobius"/>
    </source>
</evidence>
<evidence type="ECO:0000313" key="2">
    <source>
        <dbReference type="EMBL" id="GGL94165.1"/>
    </source>
</evidence>
<feature type="transmembrane region" description="Helical" evidence="1">
    <location>
        <begin position="59"/>
        <end position="79"/>
    </location>
</feature>
<keyword evidence="1" id="KW-0812">Transmembrane</keyword>
<dbReference type="PANTHER" id="PTHR39419:SF1">
    <property type="entry name" value="SLL0814 PROTEIN"/>
    <property type="match status" value="1"/>
</dbReference>
<comment type="caution">
    <text evidence="2">The sequence shown here is derived from an EMBL/GenBank/DDBJ whole genome shotgun (WGS) entry which is preliminary data.</text>
</comment>
<accession>A0A917ST21</accession>
<feature type="transmembrane region" description="Helical" evidence="1">
    <location>
        <begin position="86"/>
        <end position="105"/>
    </location>
</feature>
<evidence type="ECO:0008006" key="4">
    <source>
        <dbReference type="Google" id="ProtNLM"/>
    </source>
</evidence>
<name>A0A917ST21_9ACTN</name>
<sequence>MESFPPAVRPRRAAPVGGPRVATVLPALRRTPVLVLGAVTAVVVGLQIAWPLAHGSWSRVLTVAIVVGFALLCLLHVAVTRGRRRAVLVLAVTAVPGFLVEVLGVHTGLPFGGYAYSDTLGPRWLGVPLVVGLAWTMLCWPAACAARALTRSPVGRVLLGAWATTAGDLFLDPQLVSLGGWSWHDPSPHLPGVPTVPLSNYLGWLLATLVLSALVQRATGPSVRTPPGDARDAFGVGLYLWSWVSWTTALLFFLAQPAAAAWGAVAMGTVAVPVVLRWVRRRAGSAAGSGGPPAGVAGTVTGAGGTGTGTPVTGAHVAGAVTGAATGPVAEHRRPQW</sequence>
<dbReference type="Pfam" id="PF04240">
    <property type="entry name" value="Caroten_synth"/>
    <property type="match status" value="1"/>
</dbReference>
<dbReference type="InterPro" id="IPR007354">
    <property type="entry name" value="CruF-like"/>
</dbReference>
<dbReference type="RefSeq" id="WP_188940615.1">
    <property type="nucleotide sequence ID" value="NZ_BMNA01000002.1"/>
</dbReference>
<keyword evidence="3" id="KW-1185">Reference proteome</keyword>
<keyword evidence="1" id="KW-0472">Membrane</keyword>
<gene>
    <name evidence="2" type="ORF">GCM10011594_12550</name>
</gene>
<proteinExistence type="predicted"/>
<dbReference type="PANTHER" id="PTHR39419">
    <property type="entry name" value="SLL0814 PROTEIN"/>
    <property type="match status" value="1"/>
</dbReference>
<dbReference type="AlphaFoldDB" id="A0A917ST21"/>
<dbReference type="Proteomes" id="UP000655208">
    <property type="component" value="Unassembled WGS sequence"/>
</dbReference>
<reference evidence="2" key="2">
    <citation type="submission" date="2020-09" db="EMBL/GenBank/DDBJ databases">
        <authorList>
            <person name="Sun Q."/>
            <person name="Zhou Y."/>
        </authorList>
    </citation>
    <scope>NUCLEOTIDE SEQUENCE</scope>
    <source>
        <strain evidence="2">CGMCC 4.7308</strain>
    </source>
</reference>
<feature type="transmembrane region" description="Helical" evidence="1">
    <location>
        <begin position="260"/>
        <end position="279"/>
    </location>
</feature>
<feature type="transmembrane region" description="Helical" evidence="1">
    <location>
        <begin position="33"/>
        <end position="53"/>
    </location>
</feature>